<dbReference type="InterPro" id="IPR030972">
    <property type="entry name" value="UrcA_uranyl"/>
</dbReference>
<feature type="signal peptide" evidence="1">
    <location>
        <begin position="1"/>
        <end position="21"/>
    </location>
</feature>
<keyword evidence="3" id="KW-1185">Reference proteome</keyword>
<accession>A0ABS6SKI1</accession>
<organism evidence="2 3">
    <name type="scientific">Erythrobacter ani</name>
    <dbReference type="NCBI Taxonomy" id="2827235"/>
    <lineage>
        <taxon>Bacteria</taxon>
        <taxon>Pseudomonadati</taxon>
        <taxon>Pseudomonadota</taxon>
        <taxon>Alphaproteobacteria</taxon>
        <taxon>Sphingomonadales</taxon>
        <taxon>Erythrobacteraceae</taxon>
        <taxon>Erythrobacter/Porphyrobacter group</taxon>
        <taxon>Erythrobacter</taxon>
    </lineage>
</organism>
<dbReference type="NCBIfam" id="TIGR04433">
    <property type="entry name" value="UrcA_uranyl"/>
    <property type="match status" value="1"/>
</dbReference>
<feature type="chain" id="PRO_5046662538" evidence="1">
    <location>
        <begin position="22"/>
        <end position="108"/>
    </location>
</feature>
<proteinExistence type="predicted"/>
<comment type="caution">
    <text evidence="2">The sequence shown here is derived from an EMBL/GenBank/DDBJ whole genome shotgun (WGS) entry which is preliminary data.</text>
</comment>
<sequence>MKTVALAIALTLGAVGYPAAADPGLNTVAIDYQDLNLTENAGRATLDERIKKAVRQVCSTGWTRSIRAGTVARKCIRETMKAVAPVRDEVIAQARAEAVSAGLAHKSS</sequence>
<gene>
    <name evidence="2" type="ORF">KCG45_04995</name>
</gene>
<reference evidence="2 3" key="1">
    <citation type="submission" date="2021-04" db="EMBL/GenBank/DDBJ databases">
        <authorList>
            <person name="Pira H."/>
            <person name="Risdian C."/>
            <person name="Wink J."/>
        </authorList>
    </citation>
    <scope>NUCLEOTIDE SEQUENCE [LARGE SCALE GENOMIC DNA]</scope>
    <source>
        <strain evidence="2 3">WH131</strain>
    </source>
</reference>
<protein>
    <submittedName>
        <fullName evidence="2">UrcA family protein</fullName>
    </submittedName>
</protein>
<dbReference type="Proteomes" id="UP000699975">
    <property type="component" value="Unassembled WGS sequence"/>
</dbReference>
<dbReference type="RefSeq" id="WP_218315973.1">
    <property type="nucleotide sequence ID" value="NZ_JAGSPB010000001.1"/>
</dbReference>
<name>A0ABS6SKI1_9SPHN</name>
<keyword evidence="1" id="KW-0732">Signal</keyword>
<evidence type="ECO:0000256" key="1">
    <source>
        <dbReference type="SAM" id="SignalP"/>
    </source>
</evidence>
<evidence type="ECO:0000313" key="2">
    <source>
        <dbReference type="EMBL" id="MBV7265526.1"/>
    </source>
</evidence>
<evidence type="ECO:0000313" key="3">
    <source>
        <dbReference type="Proteomes" id="UP000699975"/>
    </source>
</evidence>
<dbReference type="EMBL" id="JAGSPB010000001">
    <property type="protein sequence ID" value="MBV7265526.1"/>
    <property type="molecule type" value="Genomic_DNA"/>
</dbReference>